<dbReference type="Pfam" id="PF00248">
    <property type="entry name" value="Aldo_ket_red"/>
    <property type="match status" value="1"/>
</dbReference>
<dbReference type="PANTHER" id="PTHR43364:SF18">
    <property type="entry name" value="OXIDOREDUCTASE"/>
    <property type="match status" value="1"/>
</dbReference>
<dbReference type="AlphaFoldDB" id="A0A543DIT7"/>
<dbReference type="InterPro" id="IPR020471">
    <property type="entry name" value="AKR"/>
</dbReference>
<evidence type="ECO:0000313" key="5">
    <source>
        <dbReference type="Proteomes" id="UP000315677"/>
    </source>
</evidence>
<dbReference type="Gene3D" id="3.20.20.100">
    <property type="entry name" value="NADP-dependent oxidoreductase domain"/>
    <property type="match status" value="1"/>
</dbReference>
<evidence type="ECO:0000256" key="1">
    <source>
        <dbReference type="ARBA" id="ARBA00023002"/>
    </source>
</evidence>
<keyword evidence="5" id="KW-1185">Reference proteome</keyword>
<dbReference type="CDD" id="cd19091">
    <property type="entry name" value="AKR_PsAKR"/>
    <property type="match status" value="1"/>
</dbReference>
<keyword evidence="1" id="KW-0560">Oxidoreductase</keyword>
<sequence>MSIETRFLGASGLQVPVLTMGTMTFGGAGRHAPMGQVQVDEATRMVDMCLERGVDFFDTADVYSQGLSEEILGQALGKRRQDALVATKLNGPMGEGVNDRGQSRHHIIAACEASLRRLGTDWIDLYQVHSVDERTPMEETLSALDDLVRQGKVRYIGCSNYSAWHLVKALSTSERRGVERYVSLQAYYSLVGRELEHELLPACQDQGVGVLVWSPLAGGFLTGKQRRGEAPPAGSRRETTGDTGTMDAEQGFDVVDVLDGIARERGTSIAQVAINWLLRRPGVTSVIIGARTPEQLEDNLDAASWELTAEEVARLDEVSARPLPYPYWHQLKMNRPRLRYTLADSGAPLS</sequence>
<dbReference type="GO" id="GO:0005829">
    <property type="term" value="C:cytosol"/>
    <property type="evidence" value="ECO:0007669"/>
    <property type="project" value="TreeGrafter"/>
</dbReference>
<dbReference type="InterPro" id="IPR036812">
    <property type="entry name" value="NAD(P)_OxRdtase_dom_sf"/>
</dbReference>
<comment type="caution">
    <text evidence="4">The sequence shown here is derived from an EMBL/GenBank/DDBJ whole genome shotgun (WGS) entry which is preliminary data.</text>
</comment>
<dbReference type="InterPro" id="IPR050523">
    <property type="entry name" value="AKR_Detox_Biosynth"/>
</dbReference>
<dbReference type="PRINTS" id="PR00069">
    <property type="entry name" value="ALDKETRDTASE"/>
</dbReference>
<reference evidence="4 5" key="1">
    <citation type="submission" date="2019-06" db="EMBL/GenBank/DDBJ databases">
        <title>Sequencing the genomes of 1000 actinobacteria strains.</title>
        <authorList>
            <person name="Klenk H.-P."/>
        </authorList>
    </citation>
    <scope>NUCLEOTIDE SEQUENCE [LARGE SCALE GENOMIC DNA]</scope>
    <source>
        <strain evidence="4 5">DSM 45301</strain>
    </source>
</reference>
<dbReference type="FunFam" id="3.20.20.100:FF:000004">
    <property type="entry name" value="Oxidoreductase, aldo/keto reductase"/>
    <property type="match status" value="1"/>
</dbReference>
<evidence type="ECO:0000313" key="4">
    <source>
        <dbReference type="EMBL" id="TQM09248.1"/>
    </source>
</evidence>
<evidence type="ECO:0000256" key="2">
    <source>
        <dbReference type="SAM" id="MobiDB-lite"/>
    </source>
</evidence>
<dbReference type="SUPFAM" id="SSF51430">
    <property type="entry name" value="NAD(P)-linked oxidoreductase"/>
    <property type="match status" value="1"/>
</dbReference>
<proteinExistence type="predicted"/>
<dbReference type="RefSeq" id="WP_246106726.1">
    <property type="nucleotide sequence ID" value="NZ_VFPA01000003.1"/>
</dbReference>
<feature type="region of interest" description="Disordered" evidence="2">
    <location>
        <begin position="223"/>
        <end position="248"/>
    </location>
</feature>
<feature type="domain" description="NADP-dependent oxidoreductase" evidence="3">
    <location>
        <begin position="18"/>
        <end position="319"/>
    </location>
</feature>
<dbReference type="InterPro" id="IPR023210">
    <property type="entry name" value="NADP_OxRdtase_dom"/>
</dbReference>
<dbReference type="GO" id="GO:0016491">
    <property type="term" value="F:oxidoreductase activity"/>
    <property type="evidence" value="ECO:0007669"/>
    <property type="project" value="UniProtKB-KW"/>
</dbReference>
<dbReference type="PANTHER" id="PTHR43364">
    <property type="entry name" value="NADH-SPECIFIC METHYLGLYOXAL REDUCTASE-RELATED"/>
    <property type="match status" value="1"/>
</dbReference>
<protein>
    <submittedName>
        <fullName evidence="4">Aryl-alcohol dehydrogenase-like predicted oxidoreductase</fullName>
    </submittedName>
</protein>
<evidence type="ECO:0000259" key="3">
    <source>
        <dbReference type="Pfam" id="PF00248"/>
    </source>
</evidence>
<organism evidence="4 5">
    <name type="scientific">Pseudonocardia kunmingensis</name>
    <dbReference type="NCBI Taxonomy" id="630975"/>
    <lineage>
        <taxon>Bacteria</taxon>
        <taxon>Bacillati</taxon>
        <taxon>Actinomycetota</taxon>
        <taxon>Actinomycetes</taxon>
        <taxon>Pseudonocardiales</taxon>
        <taxon>Pseudonocardiaceae</taxon>
        <taxon>Pseudonocardia</taxon>
    </lineage>
</organism>
<dbReference type="Proteomes" id="UP000315677">
    <property type="component" value="Unassembled WGS sequence"/>
</dbReference>
<name>A0A543DIT7_9PSEU</name>
<accession>A0A543DIT7</accession>
<gene>
    <name evidence="4" type="ORF">FB558_4998</name>
</gene>
<dbReference type="EMBL" id="VFPA01000003">
    <property type="protein sequence ID" value="TQM09248.1"/>
    <property type="molecule type" value="Genomic_DNA"/>
</dbReference>